<dbReference type="Proteomes" id="UP000257144">
    <property type="component" value="Unassembled WGS sequence"/>
</dbReference>
<dbReference type="OrthoDB" id="2899658at2"/>
<reference evidence="1 2" key="1">
    <citation type="submission" date="2018-07" db="EMBL/GenBank/DDBJ databases">
        <title>Bacillus sp. YLB-04 draft genome sequence.</title>
        <authorList>
            <person name="Yu L."/>
            <person name="Tang X."/>
        </authorList>
    </citation>
    <scope>NUCLEOTIDE SEQUENCE [LARGE SCALE GENOMIC DNA]</scope>
    <source>
        <strain evidence="1 2">YLB-04</strain>
    </source>
</reference>
<accession>A0A3D8GT09</accession>
<keyword evidence="2" id="KW-1185">Reference proteome</keyword>
<name>A0A3D8GT09_9BACI</name>
<dbReference type="EMBL" id="QNQT01000002">
    <property type="protein sequence ID" value="RDU37349.1"/>
    <property type="molecule type" value="Genomic_DNA"/>
</dbReference>
<proteinExistence type="predicted"/>
<evidence type="ECO:0000313" key="1">
    <source>
        <dbReference type="EMBL" id="RDU37349.1"/>
    </source>
</evidence>
<comment type="caution">
    <text evidence="1">The sequence shown here is derived from an EMBL/GenBank/DDBJ whole genome shotgun (WGS) entry which is preliminary data.</text>
</comment>
<protein>
    <submittedName>
        <fullName evidence="1">Spore germination protein</fullName>
    </submittedName>
</protein>
<dbReference type="InterPro" id="IPR019618">
    <property type="entry name" value="Spore_germination_GerPA"/>
</dbReference>
<sequence length="80" mass="8521">MPYFINIFSMKTNGITTNGNLDVGAVIHNSHTANAKYVGANISLGDLSPTTSCMGANNIDPDISDQDQIANPSFPMSNQF</sequence>
<dbReference type="Pfam" id="PF10676">
    <property type="entry name" value="gerPA"/>
    <property type="match status" value="1"/>
</dbReference>
<evidence type="ECO:0000313" key="2">
    <source>
        <dbReference type="Proteomes" id="UP000257144"/>
    </source>
</evidence>
<organism evidence="1 2">
    <name type="scientific">Neobacillus piezotolerans</name>
    <dbReference type="NCBI Taxonomy" id="2259171"/>
    <lineage>
        <taxon>Bacteria</taxon>
        <taxon>Bacillati</taxon>
        <taxon>Bacillota</taxon>
        <taxon>Bacilli</taxon>
        <taxon>Bacillales</taxon>
        <taxon>Bacillaceae</taxon>
        <taxon>Neobacillus</taxon>
    </lineage>
</organism>
<dbReference type="RefSeq" id="WP_115451023.1">
    <property type="nucleotide sequence ID" value="NZ_QNQT01000002.1"/>
</dbReference>
<dbReference type="AlphaFoldDB" id="A0A3D8GT09"/>
<gene>
    <name evidence="1" type="ORF">DRW41_05750</name>
</gene>